<dbReference type="Proteomes" id="UP001149090">
    <property type="component" value="Unassembled WGS sequence"/>
</dbReference>
<sequence length="130" mass="14863">MINYFILIFLIIFNLVFTENCPSHKTKNDCIHGSDQCNCGWYTCLINSTSSENFSWCLKGDKNGVSSSVNKNDYECPIDSDGFQYYFHCEHHITQVGIALIVVGALIIIISIIHFFIKKCQKKKPFAQKI</sequence>
<evidence type="ECO:0000256" key="1">
    <source>
        <dbReference type="SAM" id="Phobius"/>
    </source>
</evidence>
<name>A0A9Q0RCI3_ANAIG</name>
<evidence type="ECO:0000313" key="3">
    <source>
        <dbReference type="EMBL" id="KAJ5075159.1"/>
    </source>
</evidence>
<dbReference type="EMBL" id="JAPDFW010000066">
    <property type="protein sequence ID" value="KAJ5075159.1"/>
    <property type="molecule type" value="Genomic_DNA"/>
</dbReference>
<evidence type="ECO:0000313" key="4">
    <source>
        <dbReference type="Proteomes" id="UP001149090"/>
    </source>
</evidence>
<dbReference type="AlphaFoldDB" id="A0A9Q0RCI3"/>
<comment type="caution">
    <text evidence="3">The sequence shown here is derived from an EMBL/GenBank/DDBJ whole genome shotgun (WGS) entry which is preliminary data.</text>
</comment>
<keyword evidence="4" id="KW-1185">Reference proteome</keyword>
<reference evidence="3" key="1">
    <citation type="submission" date="2022-10" db="EMBL/GenBank/DDBJ databases">
        <title>Novel sulphate-reducing endosymbionts in the free-living metamonad Anaeramoeba.</title>
        <authorList>
            <person name="Jerlstrom-Hultqvist J."/>
            <person name="Cepicka I."/>
            <person name="Gallot-Lavallee L."/>
            <person name="Salas-Leiva D."/>
            <person name="Curtis B.A."/>
            <person name="Zahonova K."/>
            <person name="Pipaliya S."/>
            <person name="Dacks J."/>
            <person name="Roger A.J."/>
        </authorList>
    </citation>
    <scope>NUCLEOTIDE SEQUENCE</scope>
    <source>
        <strain evidence="3">BMAN</strain>
    </source>
</reference>
<protein>
    <submittedName>
        <fullName evidence="3">Uncharacterized protein</fullName>
    </submittedName>
</protein>
<keyword evidence="1" id="KW-1133">Transmembrane helix</keyword>
<keyword evidence="2" id="KW-0732">Signal</keyword>
<feature type="transmembrane region" description="Helical" evidence="1">
    <location>
        <begin position="96"/>
        <end position="117"/>
    </location>
</feature>
<keyword evidence="1" id="KW-0812">Transmembrane</keyword>
<evidence type="ECO:0000256" key="2">
    <source>
        <dbReference type="SAM" id="SignalP"/>
    </source>
</evidence>
<accession>A0A9Q0RCI3</accession>
<proteinExistence type="predicted"/>
<gene>
    <name evidence="3" type="ORF">M0811_07510</name>
</gene>
<organism evidence="3 4">
    <name type="scientific">Anaeramoeba ignava</name>
    <name type="common">Anaerobic marine amoeba</name>
    <dbReference type="NCBI Taxonomy" id="1746090"/>
    <lineage>
        <taxon>Eukaryota</taxon>
        <taxon>Metamonada</taxon>
        <taxon>Anaeramoebidae</taxon>
        <taxon>Anaeramoeba</taxon>
    </lineage>
</organism>
<keyword evidence="1" id="KW-0472">Membrane</keyword>
<feature type="chain" id="PRO_5040383496" evidence="2">
    <location>
        <begin position="19"/>
        <end position="130"/>
    </location>
</feature>
<feature type="signal peptide" evidence="2">
    <location>
        <begin position="1"/>
        <end position="18"/>
    </location>
</feature>